<name>A0A8E6L971_KLEPN</name>
<proteinExistence type="predicted"/>
<reference evidence="1" key="1">
    <citation type="submission" date="2020-09" db="EMBL/GenBank/DDBJ databases">
        <authorList>
            <person name="Zhou D."/>
            <person name="Wang L."/>
        </authorList>
    </citation>
    <scope>NUCLEOTIDE SEQUENCE</scope>
    <source>
        <plasmid evidence="1">pBJ20-HI3</plasmid>
    </source>
</reference>
<protein>
    <submittedName>
        <fullName evidence="1">Uncharacterized protein</fullName>
    </submittedName>
</protein>
<keyword evidence="1" id="KW-0614">Plasmid</keyword>
<geneLocation type="plasmid" evidence="1">
    <name>pBJ20-HI3</name>
</geneLocation>
<sequence length="38" mass="4476">MCPYKQMGLFTIKESYFLQDNPHSVKSCRLQSAKALRR</sequence>
<organism evidence="1">
    <name type="scientific">Klebsiella pneumoniae</name>
    <dbReference type="NCBI Taxonomy" id="573"/>
    <lineage>
        <taxon>Bacteria</taxon>
        <taxon>Pseudomonadati</taxon>
        <taxon>Pseudomonadota</taxon>
        <taxon>Gammaproteobacteria</taxon>
        <taxon>Enterobacterales</taxon>
        <taxon>Enterobacteriaceae</taxon>
        <taxon>Klebsiella/Raoultella group</taxon>
        <taxon>Klebsiella</taxon>
        <taxon>Klebsiella pneumoniae complex</taxon>
    </lineage>
</organism>
<dbReference type="EMBL" id="MW013146">
    <property type="protein sequence ID" value="QVQ58551.1"/>
    <property type="molecule type" value="Genomic_DNA"/>
</dbReference>
<evidence type="ECO:0000313" key="1">
    <source>
        <dbReference type="EMBL" id="QVQ58551.1"/>
    </source>
</evidence>
<accession>A0A8E6L971</accession>
<dbReference type="AlphaFoldDB" id="A0A8E6L971"/>